<gene>
    <name evidence="5" type="ORF">ACFOZ4_12625</name>
</gene>
<feature type="coiled-coil region" evidence="1">
    <location>
        <begin position="347"/>
        <end position="406"/>
    </location>
</feature>
<evidence type="ECO:0000256" key="1">
    <source>
        <dbReference type="SAM" id="Coils"/>
    </source>
</evidence>
<dbReference type="InterPro" id="IPR036689">
    <property type="entry name" value="ESAT-6-like_sf"/>
</dbReference>
<feature type="compositionally biased region" description="Low complexity" evidence="2">
    <location>
        <begin position="428"/>
        <end position="453"/>
    </location>
</feature>
<keyword evidence="3" id="KW-0472">Membrane</keyword>
<feature type="region of interest" description="Disordered" evidence="2">
    <location>
        <begin position="1768"/>
        <end position="1818"/>
    </location>
</feature>
<feature type="region of interest" description="Disordered" evidence="2">
    <location>
        <begin position="4303"/>
        <end position="4322"/>
    </location>
</feature>
<feature type="region of interest" description="Disordered" evidence="2">
    <location>
        <begin position="2986"/>
        <end position="3012"/>
    </location>
</feature>
<keyword evidence="1" id="KW-0175">Coiled coil</keyword>
<feature type="compositionally biased region" description="Basic and acidic residues" evidence="2">
    <location>
        <begin position="744"/>
        <end position="754"/>
    </location>
</feature>
<feature type="region of interest" description="Disordered" evidence="2">
    <location>
        <begin position="428"/>
        <end position="886"/>
    </location>
</feature>
<protein>
    <recommendedName>
        <fullName evidence="4">Outer membrane channel protein CpnT-like N-terminal domain-containing protein</fullName>
    </recommendedName>
</protein>
<feature type="compositionally biased region" description="Gly residues" evidence="2">
    <location>
        <begin position="2853"/>
        <end position="2862"/>
    </location>
</feature>
<feature type="region of interest" description="Disordered" evidence="2">
    <location>
        <begin position="933"/>
        <end position="975"/>
    </location>
</feature>
<feature type="domain" description="Outer membrane channel protein CpnT-like N-terminal" evidence="4">
    <location>
        <begin position="21"/>
        <end position="148"/>
    </location>
</feature>
<dbReference type="Pfam" id="PF25547">
    <property type="entry name" value="WXG100_2"/>
    <property type="match status" value="1"/>
</dbReference>
<feature type="compositionally biased region" description="Low complexity" evidence="2">
    <location>
        <begin position="2863"/>
        <end position="2955"/>
    </location>
</feature>
<feature type="compositionally biased region" description="Low complexity" evidence="2">
    <location>
        <begin position="689"/>
        <end position="710"/>
    </location>
</feature>
<dbReference type="Gene3D" id="1.10.287.1060">
    <property type="entry name" value="ESAT-6-like"/>
    <property type="match status" value="1"/>
</dbReference>
<feature type="compositionally biased region" description="Acidic residues" evidence="2">
    <location>
        <begin position="846"/>
        <end position="857"/>
    </location>
</feature>
<evidence type="ECO:0000256" key="3">
    <source>
        <dbReference type="SAM" id="Phobius"/>
    </source>
</evidence>
<dbReference type="EMBL" id="JBHSAY010000006">
    <property type="protein sequence ID" value="MFC4131450.1"/>
    <property type="molecule type" value="Genomic_DNA"/>
</dbReference>
<evidence type="ECO:0000256" key="2">
    <source>
        <dbReference type="SAM" id="MobiDB-lite"/>
    </source>
</evidence>
<dbReference type="RefSeq" id="WP_253754987.1">
    <property type="nucleotide sequence ID" value="NZ_JAMZDZ010000001.1"/>
</dbReference>
<feature type="region of interest" description="Disordered" evidence="2">
    <location>
        <begin position="3839"/>
        <end position="3870"/>
    </location>
</feature>
<proteinExistence type="predicted"/>
<accession>A0ABV8LM90</accession>
<feature type="compositionally biased region" description="Basic and acidic residues" evidence="2">
    <location>
        <begin position="1787"/>
        <end position="1806"/>
    </location>
</feature>
<sequence length="4937" mass="524259">MIELWDFGEPWNEIRDALIWLGSGGSGWPQANEDQIRELAAAWRSVGERLQSGLSEANSAAADLVAAWGGDGGAAFAKSWQSLGHDVPQMLVDILLNGYDGNPPLVGSLEQSALDIEYDKISTLVEVAVVIIEIFVILVTAWLAFWAAWTAAGMRIAMGRAAIWAFMRGLIANAVRSFGQHGLSEGLKQELKQWAKHAIKWEVAKEIGAETGVDITAQLAQFAMGTRTSWDGKKTLASGIGGAAGALLSFATPIGENIAGKFTSKLGKTGINLGTRALDEFITEVGAETIANGVVYKNWNVNLGNLGNRIGSGMVRDKVSENADLSGNALDVTKSVLGLETRTQAAANAARQAAQNAANQAQTAAQQARQQATQAQQAANAATQQAQAAQQRANEANAAAQAAVARYGADSVQAREAATAAQNATRQAEIAQRGATQATAAAQHADTAAGNAEDAARQARENADRIPAPAGGTQPEPGTQPDDTSTPPPGTGPDGSPAAPPGTGPDGSPAAPPGTRPDGSPAAPPGTGPDGSPAVPPGTGPDGSPAAPPGTGPDGTPAAPPGTGPDGTPAAPPGTGPDGSPAAPPGTGPDGAPATPPGTGPDGTPGAPPVGSGVPAAPPGTSPDGTSTAPPGTGPDGAPATPPLGSGALRSPDVDGQPLASSDGETTPRPAGMPSTDSPQGADVGGDQTGPDGDQTTTSAPTRPTAPGAAPVGGGRGTLNTPHTGPDSTGVLPTAPVAPPGRRRTGDTDERTSTDPDNDTDERTSTDPDNDTDERTSTDPDNDTDERTSTDPENDTDENTTPEGQPDTDENTTPEGQPDTDGTAKREAGSNTDETGTTDPNTSADTNDDTSDDSDTDETAKPDANDDTDADGDQRGDTDGSTRTATKVSPRVTIAIAKLVMDSTVQAQMAAHEATRANALAQVLASTDGQVQITGPTSLTLDPDAGPDDDAQAPSTPPMGPTPLQGLLPDDSTAAGSQADVQRLFLMLGINPGDVPPLHPHPAGPWVGAANDGGPTVAGRSDNCLLFAASVHSTYFGHPSVAPANRTGRGFNASVLTTWAAAPFTAGDRNQGFADIEEQLRQQLGDDMDAGPMAFVAALDPLDSNVAHMYAVFARREPDPSNPGENHVVFYYADNNSTAAEATRPQVSPGTQLSSIMFDHAGTAVQPETALADDDPLLSAEIQGRPTNSRVSDLLGQIDTLLTTTGVPPADVLDDIERRLDEMGLIPGGTPVRWARLGRLSAGSTTDQDAFVTLMQEPGWRAAYERAAAMPNHIAEGVTGDPNPSAARTVALASAFATNPAPAYAGRPDTQAIDQVAAMISRMFGFEHAAVVTRSGNDLQITFDSIYSRSLRVEYAVLPPGQQVRLDWNGDDRFRLTVAHDADLTTPAARAEIQVRLAREIARIRLGGMDFRADDGSDRDMFGDVLQAYAGAGVNDVQHVLMVNRPAGQTGDTADVAAAVRLTQQSRAETARIMTLLQEAARANPRAAEAIVRLIAAEASWGDQLGSRLAPLLADLTLPTGSDRRAQRERTRTLQLVAATAQLAAAGFAQEFRNQGRQDSALLPSLIEAVDRARFALTVARARLASQNNEVRGVIRPRDAAFSPSIVATADRQRAALLTELNNRRADANAARPDPQGIVLPPLAGNAARLDSSLQRTLRNAAARLGFAEPSAEAVMLGRWGGPLHALGSQDPTPSTAEIVDGARTAIRQTIEDPTRVTVQDGDTGDARVLFQRTFTDAQGNQHTVAVTVHVQRSVNDRTAYVSDVRVTPDTRTDHGRPMHGQPAHRVRSDTRLVPRRQVRDSPDRVRARRSATRDSAVNEATRQALQALGVTLVQHGNSTTYDLTWPNGDGPARVRITTGRVRGGAVAEVRPPRFGDPTWEIRIPSRGVTRTGMMLDVAEALGLALGLHQDRESGRVTTQLPQALGRAARLAAVGHGQAIVAAPPAGTTWTPSTRRLSAEVHALVEDLQLRMDQPQYADRRSAVDTLLTETFGAAPAAAATTAVDQNGAAVADIADPAARRDAEAARRAAEVRGRGRMVTDILLGQHQPGMTSQTPVIGDLRTRGPALTGTDLADHIANTLPDIVTERGLTELGHRRDGDVTTTIVSHDGLAGGPVTVRVETATLPAGIAADTRIDLTARTVTVFLAEGLTADAATIHLLGEVTRSLETIGRVDARQTMPADPRRLPGQTREARERIRAQRRENERIRRRPIVPADILGDHPLNRRMHNDVYGASPSDAALAAQIQHLAEALATRQDPRELLNLVVMLHRAGVRNGQPHAELRRAVLSRLLTDTVAQQVNNLLNVDETLARAIEAGLPPNLESPAANRSVGRRRFTVHLPIGIDSTGSLSTPPHQPLHPTVRRVAGRNANRVERYVAARRFKISRMGADAIANAQTTWGSRTLRTVLWAPKYLRARGWALLTGKFRYQRPWRLVSFGTKTGFARVQLPDGSHRWVPYVQTSGSRGINRLGAIRFSTFTPWKDNNDPDKPPEHGPTIRPPRVPFILTGNHWLDLIATIIDHLPLVSASAKDGSGIGTPFPFGNKDSETRPTTIRAVTRLGDGITGVVGVVGVVGQTNPSPELQHTHSSTAYIFTGTFIDVKIGGVKQFYVWIGGQGFAVTGSEDYEQLLERLKPFIESWREHVAAGRKLRAAKAFARLLNEYRRIFSTDGAEFQPLVVEIGYGHRYTPWLTAPSITGHDVSDTHDNPDTPQVEHADDFHDPFTQANDRSGWQTNPNIAVYFGNFNPWAALRGAGRFVRSWHHRPSLTETLGLDDARPALPAAQTPAIAATPDTRADINIALTQRYADLLGRQATGSLTVAETTELHSLEAQAAQDPELGPLFAAVRGQQPPGSGPAGPTGPTGGQPVNPGPQGTAPAAPSATATPPGTTPTGGTTTSTTSTGPTATTSTPTTGPTTSSATNTGATTGNNPTASGPNPSGGPVNAAPVTAAPPATGVLPGADPSAALVANGQAAPGSQADDLNLRHHLGVRPGEAGPLHPHPASPWMNASNDGGLTVPGRSDNCLLWLMSVYHTYFGRPSVAPSNLTGKGFLARLVETWAGTKFQAHPDGTRGLSQVEEQLRQALPADADAGPMAFVITVDPHDRTAGHAYAVFARREPDPANPGQTRVVFYYADHGSTAGEPNRPPIDPDAQIYSMIFDQDGVPVQPAATAPTGGKRLSHALVAGRPTATGAADLTSRIDTLLSATGTPSTNVLDDLERQLDDMGLRPGGTHRRWNRLARMTSGSTVDVDAFVALMQEPDWRAAYVRAAETPNDVATVLTGEANDTPGRRIALATIFATNPAPAYAGRTDQEATALVTQLIGGDFRFEHQTTATVSGTDVQIAFSEHTTRTVRVEYAVLPPGQQVRLDWDAGTRTFRLAVAHDLDMSTPEARVRITRELGRVRLGGADFRSEHSGAQDVFLDVLQAYSYVGTADVSHVLAANRPPGLTGEAGDVAAAVRLVQRSRSEADRVLRVLLAAVAVDPAAAATITRLTAAEATNGDLPGRHLARLVGDLDLPPGRGRRVEQRRQQIGQLVAATLAVAGADLDQALAGQIVENELPSIVIAAVDHALFVRSYAQNRLGTRGVSRDAVLPSTAATFDATFLGAAEAARTELLAEIAARTDNPTSIIVPRLAGSGGNLDLALQSALRGEAATLGFAEPSREAAVLARWGQTLHSLGGRSARGVTPSTADQLDAERDLVRRTLAEPDRVSIQDGDHGDAHVLFQKRFTDAQGRTRVVEVTVHVHRFLADRAASIVDVQVATDLRIDFGRPMSGAPPRRVLVRTLLTDRSRVHDPGDMLDIHSPHEALQANARALHQAAAALGVTVQQEGRSPAFRLTWPNGDGPSRITLDSGPTRGSSIAEVRPPRPGSQTWAIRIPPSRMSRSGLPLDLAEALGMALGRHLAQNSGLVMTEQPTALAQAARLAAVAVGRATAGPMPSANVAHSRAARLAAEAHALIDGLGLRLDQPEHAARRAEVIRMTAAMFGSTVAAQVDAVLSDVGVAIADLADPTDQALAESARRSTRAAERGRLINDILLEQHRPGLVTETPAIAELPVRGTPLAGEPLARRIFTATRDVLLSRALTVSAHRRTGADTVVTARHDGLQGPVTITVRPGRLAAGTATHVRIDTVDRTVTITVAAGLTADNTTLHLAGALTQALETIARADHDRKTGPADVLGEHPLTSRVRQDTDGLSPADMALIAQIQWQADQLAVGQRPTALAALMILLHRAGVRDGQRHAKLRRELLLRALPTLAARRIDNLLDLDRHLATALGAMLPTTIGVPTPTRSVGRRVFTARVPTLGLESSGSMSTPPHQPLRPSVRRVAGRRADRLERFVAARRYKAARMGADRIAQMRSPVAAALTRTVLWPVKFVRARPWSLLTTKVRYQRPWRVFAFSNKTGYTRLRLPDGSHTWVAYTKTTASRTVNRLGAIRFSTFTPWKDNDGPGRGHDNQYGPTGVPPGYLFPLTGRAWIDAIAALLAHLPMITVSAKDGSGIGTPLPFGNKDTETRPTTVRALANLGEGVTGILARSDPSAALDRTHSFTTYAFIGTFLDVKIWGVKQFYIWIGGQGLAASGSEDYDKLMSDLREIRENAARVRTDGKRLAKVRSAFHLMKAINRYRKIFSDAGMEFQPLVFEVGYSHRYSPIMDAPDRLDWDTDHVHHDNDMVHGPFTQANDRAGLQTNPNVAFFVGAFSPRKLIRFLLNPVNPRAYGRGFHRVRTWVQRPGIDVTLQLTEARPMLESTLPPMATSATRLPDAVNRALRDRYRQLLELQSRTPGEALELTDLERLAERNPRLRQLFGHARNQVQQNRSNPGPPQLNRIGSRGSGPSYPMTMHSVRAVAAKYGIDLTGLRISINKAVRGWHGVTRPDGSIVLFREAFASEEDLARTLIHERFHRDELAVGLPYPSTADEAERFEDRAYEHEETWWENQPVRPEG</sequence>
<feature type="compositionally biased region" description="Basic and acidic residues" evidence="2">
    <location>
        <begin position="1768"/>
        <end position="1777"/>
    </location>
</feature>
<evidence type="ECO:0000313" key="5">
    <source>
        <dbReference type="EMBL" id="MFC4131450.1"/>
    </source>
</evidence>
<feature type="transmembrane region" description="Helical" evidence="3">
    <location>
        <begin position="127"/>
        <end position="149"/>
    </location>
</feature>
<feature type="compositionally biased region" description="Basic and acidic residues" evidence="2">
    <location>
        <begin position="454"/>
        <end position="464"/>
    </location>
</feature>
<evidence type="ECO:0000259" key="4">
    <source>
        <dbReference type="Pfam" id="PF25547"/>
    </source>
</evidence>
<comment type="caution">
    <text evidence="5">The sequence shown here is derived from an EMBL/GenBank/DDBJ whole genome shotgun (WGS) entry which is preliminary data.</text>
</comment>
<feature type="region of interest" description="Disordered" evidence="2">
    <location>
        <begin position="4802"/>
        <end position="4831"/>
    </location>
</feature>
<name>A0ABV8LM90_9ACTN</name>
<feature type="compositionally biased region" description="Low complexity" evidence="2">
    <location>
        <begin position="622"/>
        <end position="639"/>
    </location>
</feature>
<organism evidence="5 6">
    <name type="scientific">Hamadaea flava</name>
    <dbReference type="NCBI Taxonomy" id="1742688"/>
    <lineage>
        <taxon>Bacteria</taxon>
        <taxon>Bacillati</taxon>
        <taxon>Actinomycetota</taxon>
        <taxon>Actinomycetes</taxon>
        <taxon>Micromonosporales</taxon>
        <taxon>Micromonosporaceae</taxon>
        <taxon>Hamadaea</taxon>
    </lineage>
</organism>
<dbReference type="InterPro" id="IPR057746">
    <property type="entry name" value="CpnT-like_N"/>
</dbReference>
<keyword evidence="6" id="KW-1185">Reference proteome</keyword>
<reference evidence="6" key="1">
    <citation type="journal article" date="2019" name="Int. J. Syst. Evol. Microbiol.">
        <title>The Global Catalogue of Microorganisms (GCM) 10K type strain sequencing project: providing services to taxonomists for standard genome sequencing and annotation.</title>
        <authorList>
            <consortium name="The Broad Institute Genomics Platform"/>
            <consortium name="The Broad Institute Genome Sequencing Center for Infectious Disease"/>
            <person name="Wu L."/>
            <person name="Ma J."/>
        </authorList>
    </citation>
    <scope>NUCLEOTIDE SEQUENCE [LARGE SCALE GENOMIC DNA]</scope>
    <source>
        <strain evidence="6">CGMCC 4.7289</strain>
    </source>
</reference>
<dbReference type="SUPFAM" id="SSF140453">
    <property type="entry name" value="EsxAB dimer-like"/>
    <property type="match status" value="1"/>
</dbReference>
<feature type="region of interest" description="Disordered" evidence="2">
    <location>
        <begin position="2842"/>
        <end position="2955"/>
    </location>
</feature>
<dbReference type="Proteomes" id="UP001595816">
    <property type="component" value="Unassembled WGS sequence"/>
</dbReference>
<feature type="compositionally biased region" description="Acidic residues" evidence="2">
    <location>
        <begin position="792"/>
        <end position="812"/>
    </location>
</feature>
<keyword evidence="3" id="KW-0812">Transmembrane</keyword>
<evidence type="ECO:0000313" key="6">
    <source>
        <dbReference type="Proteomes" id="UP001595816"/>
    </source>
</evidence>
<feature type="compositionally biased region" description="Low complexity" evidence="2">
    <location>
        <begin position="602"/>
        <end position="615"/>
    </location>
</feature>
<keyword evidence="3" id="KW-1133">Transmembrane helix</keyword>